<protein>
    <submittedName>
        <fullName evidence="2">DUF1016 family protein</fullName>
    </submittedName>
</protein>
<sequence>MQNINVELLYTYRSVGKLIVAKERHEKYDEVSLRKMFHELSFLLTSSLGKGFSGSQLTYMRVFYLWFRHFPVVPAKNEVV</sequence>
<dbReference type="AlphaFoldDB" id="A0A3B7MP98"/>
<gene>
    <name evidence="2" type="ORF">D3H65_05110</name>
</gene>
<accession>A0A3B7MP98</accession>
<dbReference type="InterPro" id="IPR041527">
    <property type="entry name" value="YhcG_N"/>
</dbReference>
<feature type="domain" description="YhcG N-terminal" evidence="1">
    <location>
        <begin position="2"/>
        <end position="73"/>
    </location>
</feature>
<dbReference type="Proteomes" id="UP000263900">
    <property type="component" value="Chromosome"/>
</dbReference>
<reference evidence="2 3" key="1">
    <citation type="submission" date="2018-09" db="EMBL/GenBank/DDBJ databases">
        <title>Genome sequencing of strain 6GH32-13.</title>
        <authorList>
            <person name="Weon H.-Y."/>
            <person name="Heo J."/>
            <person name="Kwon S.-W."/>
        </authorList>
    </citation>
    <scope>NUCLEOTIDE SEQUENCE [LARGE SCALE GENOMIC DNA]</scope>
    <source>
        <strain evidence="2 3">5GH32-13</strain>
    </source>
</reference>
<proteinExistence type="predicted"/>
<name>A0A3B7MP98_9BACT</name>
<organism evidence="2 3">
    <name type="scientific">Paraflavitalea soli</name>
    <dbReference type="NCBI Taxonomy" id="2315862"/>
    <lineage>
        <taxon>Bacteria</taxon>
        <taxon>Pseudomonadati</taxon>
        <taxon>Bacteroidota</taxon>
        <taxon>Chitinophagia</taxon>
        <taxon>Chitinophagales</taxon>
        <taxon>Chitinophagaceae</taxon>
        <taxon>Paraflavitalea</taxon>
    </lineage>
</organism>
<dbReference type="KEGG" id="pseg:D3H65_05110"/>
<dbReference type="Pfam" id="PF17761">
    <property type="entry name" value="DUF1016_N"/>
    <property type="match status" value="1"/>
</dbReference>
<evidence type="ECO:0000313" key="2">
    <source>
        <dbReference type="EMBL" id="AXY73395.1"/>
    </source>
</evidence>
<dbReference type="EMBL" id="CP032157">
    <property type="protein sequence ID" value="AXY73395.1"/>
    <property type="molecule type" value="Genomic_DNA"/>
</dbReference>
<evidence type="ECO:0000259" key="1">
    <source>
        <dbReference type="Pfam" id="PF17761"/>
    </source>
</evidence>
<evidence type="ECO:0000313" key="3">
    <source>
        <dbReference type="Proteomes" id="UP000263900"/>
    </source>
</evidence>
<keyword evidence="3" id="KW-1185">Reference proteome</keyword>